<gene>
    <name evidence="15" type="ORF">SPIROBIBN47_340003</name>
</gene>
<protein>
    <recommendedName>
        <fullName evidence="4 13">CRISPR-associated exonuclease Cas4</fullName>
        <ecNumber evidence="3 13">3.1.12.1</ecNumber>
    </recommendedName>
</protein>
<dbReference type="AlphaFoldDB" id="A0A3P3XK69"/>
<dbReference type="Gene3D" id="3.90.320.10">
    <property type="match status" value="1"/>
</dbReference>
<organism evidence="15">
    <name type="scientific">uncultured spirochete</name>
    <dbReference type="NCBI Taxonomy" id="156406"/>
    <lineage>
        <taxon>Bacteria</taxon>
        <taxon>Pseudomonadati</taxon>
        <taxon>Spirochaetota</taxon>
        <taxon>Spirochaetia</taxon>
        <taxon>Spirochaetales</taxon>
        <taxon>environmental samples</taxon>
    </lineage>
</organism>
<evidence type="ECO:0000313" key="15">
    <source>
        <dbReference type="EMBL" id="SLM14453.1"/>
    </source>
</evidence>
<evidence type="ECO:0000256" key="8">
    <source>
        <dbReference type="ARBA" id="ARBA00022839"/>
    </source>
</evidence>
<evidence type="ECO:0000256" key="1">
    <source>
        <dbReference type="ARBA" id="ARBA00001966"/>
    </source>
</evidence>
<evidence type="ECO:0000256" key="2">
    <source>
        <dbReference type="ARBA" id="ARBA00009189"/>
    </source>
</evidence>
<evidence type="ECO:0000256" key="7">
    <source>
        <dbReference type="ARBA" id="ARBA00022801"/>
    </source>
</evidence>
<evidence type="ECO:0000256" key="11">
    <source>
        <dbReference type="ARBA" id="ARBA00023118"/>
    </source>
</evidence>
<evidence type="ECO:0000256" key="3">
    <source>
        <dbReference type="ARBA" id="ARBA00012768"/>
    </source>
</evidence>
<evidence type="ECO:0000256" key="13">
    <source>
        <dbReference type="RuleBase" id="RU365022"/>
    </source>
</evidence>
<keyword evidence="9 13" id="KW-0408">Iron</keyword>
<keyword evidence="5 13" id="KW-0540">Nuclease</keyword>
<keyword evidence="6 13" id="KW-0479">Metal-binding</keyword>
<dbReference type="EMBL" id="FWDM01000028">
    <property type="protein sequence ID" value="SLM14453.1"/>
    <property type="molecule type" value="Genomic_DNA"/>
</dbReference>
<dbReference type="PANTHER" id="PTHR36531">
    <property type="entry name" value="CRISPR-ASSOCIATED EXONUCLEASE CAS4"/>
    <property type="match status" value="1"/>
</dbReference>
<comment type="cofactor">
    <cofactor evidence="13">
        <name>Mg(2+)</name>
        <dbReference type="ChEBI" id="CHEBI:18420"/>
    </cofactor>
    <cofactor evidence="13">
        <name>Mn(2+)</name>
        <dbReference type="ChEBI" id="CHEBI:29035"/>
    </cofactor>
    <text evidence="13">Mg(2+) or Mn(2+) required for ssDNA cleavage activity.</text>
</comment>
<dbReference type="GO" id="GO:0046872">
    <property type="term" value="F:metal ion binding"/>
    <property type="evidence" value="ECO:0007669"/>
    <property type="project" value="UniProtKB-KW"/>
</dbReference>
<keyword evidence="11 13" id="KW-0051">Antiviral defense</keyword>
<dbReference type="PANTHER" id="PTHR36531:SF6">
    <property type="entry name" value="DNA REPLICATION ATP-DEPENDENT HELICASE_NUCLEASE DNA2"/>
    <property type="match status" value="1"/>
</dbReference>
<dbReference type="InterPro" id="IPR011604">
    <property type="entry name" value="PDDEXK-like_dom_sf"/>
</dbReference>
<feature type="domain" description="DUF83" evidence="14">
    <location>
        <begin position="11"/>
        <end position="191"/>
    </location>
</feature>
<comment type="cofactor">
    <cofactor evidence="1">
        <name>[4Fe-4S] cluster</name>
        <dbReference type="ChEBI" id="CHEBI:49883"/>
    </cofactor>
</comment>
<dbReference type="GO" id="GO:0004527">
    <property type="term" value="F:exonuclease activity"/>
    <property type="evidence" value="ECO:0007669"/>
    <property type="project" value="UniProtKB-KW"/>
</dbReference>
<evidence type="ECO:0000256" key="10">
    <source>
        <dbReference type="ARBA" id="ARBA00023014"/>
    </source>
</evidence>
<evidence type="ECO:0000256" key="6">
    <source>
        <dbReference type="ARBA" id="ARBA00022723"/>
    </source>
</evidence>
<dbReference type="Pfam" id="PF01930">
    <property type="entry name" value="Cas_Cas4"/>
    <property type="match status" value="1"/>
</dbReference>
<comment type="function">
    <text evidence="13">CRISPR (clustered regularly interspaced short palindromic repeat) is an adaptive immune system that provides protection against mobile genetic elements (viruses, transposable elements and conjugative plasmids). CRISPR clusters contain sequences complementary to antecedent mobile elements and target invading nucleic acids. CRISPR clusters are transcribed and processed into CRISPR RNA (crRNA).</text>
</comment>
<dbReference type="NCBIfam" id="TIGR00372">
    <property type="entry name" value="cas4"/>
    <property type="match status" value="1"/>
</dbReference>
<reference evidence="15" key="1">
    <citation type="submission" date="2017-02" db="EMBL/GenBank/DDBJ databases">
        <authorList>
            <person name="Regsiter A."/>
            <person name="William W."/>
        </authorList>
    </citation>
    <scope>NUCLEOTIDE SEQUENCE</scope>
    <source>
        <strain evidence="15">Bib</strain>
    </source>
</reference>
<evidence type="ECO:0000256" key="5">
    <source>
        <dbReference type="ARBA" id="ARBA00022722"/>
    </source>
</evidence>
<dbReference type="InterPro" id="IPR022765">
    <property type="entry name" value="Dna2/Cas4_DUF83"/>
</dbReference>
<dbReference type="InterPro" id="IPR051827">
    <property type="entry name" value="Cas4_exonuclease"/>
</dbReference>
<dbReference type="EC" id="3.1.12.1" evidence="3 13"/>
<name>A0A3P3XK69_9SPIR</name>
<keyword evidence="7 13" id="KW-0378">Hydrolase</keyword>
<keyword evidence="10 13" id="KW-0411">Iron-sulfur</keyword>
<dbReference type="GO" id="GO:0051607">
    <property type="term" value="P:defense response to virus"/>
    <property type="evidence" value="ECO:0007669"/>
    <property type="project" value="UniProtKB-KW"/>
</dbReference>
<accession>A0A3P3XK69</accession>
<keyword evidence="12 13" id="KW-0464">Manganese</keyword>
<evidence type="ECO:0000256" key="12">
    <source>
        <dbReference type="ARBA" id="ARBA00023211"/>
    </source>
</evidence>
<evidence type="ECO:0000259" key="14">
    <source>
        <dbReference type="Pfam" id="PF01930"/>
    </source>
</evidence>
<evidence type="ECO:0000256" key="9">
    <source>
        <dbReference type="ARBA" id="ARBA00023004"/>
    </source>
</evidence>
<comment type="cofactor">
    <cofactor evidence="13">
        <name>iron-sulfur cluster</name>
        <dbReference type="ChEBI" id="CHEBI:30408"/>
    </cofactor>
</comment>
<proteinExistence type="inferred from homology"/>
<dbReference type="InterPro" id="IPR013343">
    <property type="entry name" value="CRISPR-assoc_prot_Cas4"/>
</dbReference>
<dbReference type="GO" id="GO:0051536">
    <property type="term" value="F:iron-sulfur cluster binding"/>
    <property type="evidence" value="ECO:0007669"/>
    <property type="project" value="UniProtKB-KW"/>
</dbReference>
<sequence>MNEDADLIPISALQHLLFCERQFALIHIEGIWSENLFTAEGKVLHERVHQEHHEKRRLYRQEFGMAVRSLKSGLIGKCDLVELYLEPSGKIAEAFPVEFKRGKNKEEEEDKVQLCAQAMCLEEMLDIMIPEGQIYYLQDHRRTRIALDQALRKKVVQLADRARELILKGETPLAIFEKRKCTTCSLVEQCMPSSTGLQSKSVSRFIRAQLKATESECDK</sequence>
<evidence type="ECO:0000256" key="4">
    <source>
        <dbReference type="ARBA" id="ARBA00020049"/>
    </source>
</evidence>
<comment type="similarity">
    <text evidence="2 13">Belongs to the CRISPR-associated exonuclease Cas4 family.</text>
</comment>
<keyword evidence="8 13" id="KW-0269">Exonuclease</keyword>